<comment type="caution">
    <text evidence="1">The sequence shown here is derived from an EMBL/GenBank/DDBJ whole genome shotgun (WGS) entry which is preliminary data.</text>
</comment>
<dbReference type="AlphaFoldDB" id="A0A5J4UB30"/>
<evidence type="ECO:0000313" key="2">
    <source>
        <dbReference type="Proteomes" id="UP000324800"/>
    </source>
</evidence>
<dbReference type="Proteomes" id="UP000324800">
    <property type="component" value="Unassembled WGS sequence"/>
</dbReference>
<proteinExistence type="predicted"/>
<reference evidence="1 2" key="1">
    <citation type="submission" date="2019-03" db="EMBL/GenBank/DDBJ databases">
        <title>Single cell metagenomics reveals metabolic interactions within the superorganism composed of flagellate Streblomastix strix and complex community of Bacteroidetes bacteria on its surface.</title>
        <authorList>
            <person name="Treitli S.C."/>
            <person name="Kolisko M."/>
            <person name="Husnik F."/>
            <person name="Keeling P."/>
            <person name="Hampl V."/>
        </authorList>
    </citation>
    <scope>NUCLEOTIDE SEQUENCE [LARGE SCALE GENOMIC DNA]</scope>
    <source>
        <strain evidence="1">ST1C</strain>
    </source>
</reference>
<sequence>MRNLTNQLLFENNDNPDMNAGAPSVVIPPILIFKTIGSFVNDATNLAIKYAVTAPVYITKRKEIQSIYGDTNNTATT</sequence>
<evidence type="ECO:0000313" key="1">
    <source>
        <dbReference type="EMBL" id="KAA6366865.1"/>
    </source>
</evidence>
<name>A0A5J4UB30_9EUKA</name>
<protein>
    <submittedName>
        <fullName evidence="1">Uncharacterized protein</fullName>
    </submittedName>
</protein>
<gene>
    <name evidence="1" type="ORF">EZS28_037608</name>
</gene>
<dbReference type="EMBL" id="SNRW01018930">
    <property type="protein sequence ID" value="KAA6366865.1"/>
    <property type="molecule type" value="Genomic_DNA"/>
</dbReference>
<organism evidence="1 2">
    <name type="scientific">Streblomastix strix</name>
    <dbReference type="NCBI Taxonomy" id="222440"/>
    <lineage>
        <taxon>Eukaryota</taxon>
        <taxon>Metamonada</taxon>
        <taxon>Preaxostyla</taxon>
        <taxon>Oxymonadida</taxon>
        <taxon>Streblomastigidae</taxon>
        <taxon>Streblomastix</taxon>
    </lineage>
</organism>
<accession>A0A5J4UB30</accession>